<keyword evidence="2" id="KW-0813">Transport</keyword>
<keyword evidence="5 6" id="KW-0472">Membrane</keyword>
<gene>
    <name evidence="7" type="ORF">TPC1_16540</name>
</gene>
<dbReference type="EMBL" id="GDID01004859">
    <property type="protein sequence ID" value="JAP91747.1"/>
    <property type="molecule type" value="Transcribed_RNA"/>
</dbReference>
<evidence type="ECO:0000256" key="4">
    <source>
        <dbReference type="ARBA" id="ARBA00022989"/>
    </source>
</evidence>
<feature type="transmembrane region" description="Helical" evidence="6">
    <location>
        <begin position="12"/>
        <end position="29"/>
    </location>
</feature>
<protein>
    <submittedName>
        <fullName evidence="7">Major facilitator superfamily protein</fullName>
    </submittedName>
</protein>
<feature type="non-terminal residue" evidence="7">
    <location>
        <position position="109"/>
    </location>
</feature>
<dbReference type="InterPro" id="IPR036259">
    <property type="entry name" value="MFS_trans_sf"/>
</dbReference>
<comment type="subcellular location">
    <subcellularLocation>
        <location evidence="1">Membrane</location>
        <topology evidence="1">Multi-pass membrane protein</topology>
    </subcellularLocation>
</comment>
<proteinExistence type="predicted"/>
<dbReference type="SUPFAM" id="SSF103473">
    <property type="entry name" value="MFS general substrate transporter"/>
    <property type="match status" value="1"/>
</dbReference>
<organism evidence="7">
    <name type="scientific">Trepomonas sp. PC1</name>
    <dbReference type="NCBI Taxonomy" id="1076344"/>
    <lineage>
        <taxon>Eukaryota</taxon>
        <taxon>Metamonada</taxon>
        <taxon>Diplomonadida</taxon>
        <taxon>Hexamitidae</taxon>
        <taxon>Hexamitinae</taxon>
        <taxon>Trepomonas</taxon>
    </lineage>
</organism>
<dbReference type="AlphaFoldDB" id="A0A146K512"/>
<dbReference type="GO" id="GO:0016020">
    <property type="term" value="C:membrane"/>
    <property type="evidence" value="ECO:0007669"/>
    <property type="project" value="UniProtKB-SubCell"/>
</dbReference>
<feature type="non-terminal residue" evidence="7">
    <location>
        <position position="1"/>
    </location>
</feature>
<accession>A0A146K512</accession>
<evidence type="ECO:0000256" key="6">
    <source>
        <dbReference type="SAM" id="Phobius"/>
    </source>
</evidence>
<feature type="transmembrane region" description="Helical" evidence="6">
    <location>
        <begin position="41"/>
        <end position="60"/>
    </location>
</feature>
<feature type="transmembrane region" description="Helical" evidence="6">
    <location>
        <begin position="72"/>
        <end position="90"/>
    </location>
</feature>
<evidence type="ECO:0000313" key="7">
    <source>
        <dbReference type="EMBL" id="JAP91747.1"/>
    </source>
</evidence>
<dbReference type="Gene3D" id="1.20.1250.20">
    <property type="entry name" value="MFS general substrate transporter like domains"/>
    <property type="match status" value="1"/>
</dbReference>
<evidence type="ECO:0000256" key="2">
    <source>
        <dbReference type="ARBA" id="ARBA00022448"/>
    </source>
</evidence>
<keyword evidence="4 6" id="KW-1133">Transmembrane helix</keyword>
<keyword evidence="3 6" id="KW-0812">Transmembrane</keyword>
<sequence length="109" mass="11878">ARVLGVNMASAGLNFCFACYWVITSPFLLELKVSDWMTNLVMIIGQVAGFFVAPIVGGMADNSTNKMGRRRPFLLFGAIACAISQIWMGFSAKVSGGVFQPQSDQQFLF</sequence>
<evidence type="ECO:0000256" key="1">
    <source>
        <dbReference type="ARBA" id="ARBA00004141"/>
    </source>
</evidence>
<dbReference type="GO" id="GO:0008506">
    <property type="term" value="F:sucrose:proton symporter activity"/>
    <property type="evidence" value="ECO:0007669"/>
    <property type="project" value="TreeGrafter"/>
</dbReference>
<name>A0A146K512_9EUKA</name>
<evidence type="ECO:0000256" key="5">
    <source>
        <dbReference type="ARBA" id="ARBA00023136"/>
    </source>
</evidence>
<dbReference type="PANTHER" id="PTHR19432:SF26">
    <property type="entry name" value="MAJOR FACILITATOR SUPERFAMILY (MFS) PROFILE DOMAIN-CONTAINING PROTEIN"/>
    <property type="match status" value="1"/>
</dbReference>
<dbReference type="Pfam" id="PF13347">
    <property type="entry name" value="MFS_2"/>
    <property type="match status" value="1"/>
</dbReference>
<evidence type="ECO:0000256" key="3">
    <source>
        <dbReference type="ARBA" id="ARBA00022692"/>
    </source>
</evidence>
<dbReference type="PANTHER" id="PTHR19432">
    <property type="entry name" value="SUGAR TRANSPORTER"/>
    <property type="match status" value="1"/>
</dbReference>
<reference evidence="7" key="1">
    <citation type="submission" date="2015-07" db="EMBL/GenBank/DDBJ databases">
        <title>Adaptation to a free-living lifestyle via gene acquisitions in the diplomonad Trepomonas sp. PC1.</title>
        <authorList>
            <person name="Xu F."/>
            <person name="Jerlstrom-Hultqvist J."/>
            <person name="Kolisko M."/>
            <person name="Simpson A.G.B."/>
            <person name="Roger A.J."/>
            <person name="Svard S.G."/>
            <person name="Andersson J.O."/>
        </authorList>
    </citation>
    <scope>NUCLEOTIDE SEQUENCE</scope>
    <source>
        <strain evidence="7">PC1</strain>
    </source>
</reference>